<evidence type="ECO:0000313" key="3">
    <source>
        <dbReference type="Proteomes" id="UP000037035"/>
    </source>
</evidence>
<dbReference type="OrthoDB" id="3025757at2759"/>
<proteinExistence type="predicted"/>
<dbReference type="Pfam" id="PF22936">
    <property type="entry name" value="Pol_BBD"/>
    <property type="match status" value="1"/>
</dbReference>
<feature type="domain" description="Retrovirus-related Pol polyprotein from transposon TNT 1-94-like beta-barrel" evidence="1">
    <location>
        <begin position="1"/>
        <end position="69"/>
    </location>
</feature>
<dbReference type="VEuPathDB" id="FungiDB:VP01_6335g1"/>
<sequence>MVSDKELFTSLDETENGMINTSCGSNTLEIKGKGSIAVSYRKKPLVFHNVLLVPKISVNLLSLRQLLIENCNVQFNLNQFTVSKNDETYFEGHYHNKILVINLEKAKNHSHLSQAENLHKSLGQ</sequence>
<dbReference type="AlphaFoldDB" id="A0A0L6UGZ2"/>
<accession>A0A0L6UGZ2</accession>
<comment type="caution">
    <text evidence="2">The sequence shown here is derived from an EMBL/GenBank/DDBJ whole genome shotgun (WGS) entry which is preliminary data.</text>
</comment>
<protein>
    <recommendedName>
        <fullName evidence="1">Retrovirus-related Pol polyprotein from transposon TNT 1-94-like beta-barrel domain-containing protein</fullName>
    </recommendedName>
</protein>
<gene>
    <name evidence="2" type="ORF">VP01_6335g1</name>
</gene>
<evidence type="ECO:0000259" key="1">
    <source>
        <dbReference type="Pfam" id="PF22936"/>
    </source>
</evidence>
<feature type="non-terminal residue" evidence="2">
    <location>
        <position position="124"/>
    </location>
</feature>
<name>A0A0L6UGZ2_9BASI</name>
<reference evidence="2 3" key="1">
    <citation type="submission" date="2015-08" db="EMBL/GenBank/DDBJ databases">
        <title>Next Generation Sequencing and Analysis of the Genome of Puccinia sorghi L Schw, the Causal Agent of Maize Common Rust.</title>
        <authorList>
            <person name="Rochi L."/>
            <person name="Burguener G."/>
            <person name="Darino M."/>
            <person name="Turjanski A."/>
            <person name="Kreff E."/>
            <person name="Dieguez M.J."/>
            <person name="Sacco F."/>
        </authorList>
    </citation>
    <scope>NUCLEOTIDE SEQUENCE [LARGE SCALE GENOMIC DNA]</scope>
    <source>
        <strain evidence="2 3">RO10H11247</strain>
    </source>
</reference>
<dbReference type="InterPro" id="IPR054722">
    <property type="entry name" value="PolX-like_BBD"/>
</dbReference>
<dbReference type="Proteomes" id="UP000037035">
    <property type="component" value="Unassembled WGS sequence"/>
</dbReference>
<dbReference type="EMBL" id="LAVV01011647">
    <property type="protein sequence ID" value="KNZ47522.1"/>
    <property type="molecule type" value="Genomic_DNA"/>
</dbReference>
<keyword evidence="3" id="KW-1185">Reference proteome</keyword>
<evidence type="ECO:0000313" key="2">
    <source>
        <dbReference type="EMBL" id="KNZ47522.1"/>
    </source>
</evidence>
<organism evidence="2 3">
    <name type="scientific">Puccinia sorghi</name>
    <dbReference type="NCBI Taxonomy" id="27349"/>
    <lineage>
        <taxon>Eukaryota</taxon>
        <taxon>Fungi</taxon>
        <taxon>Dikarya</taxon>
        <taxon>Basidiomycota</taxon>
        <taxon>Pucciniomycotina</taxon>
        <taxon>Pucciniomycetes</taxon>
        <taxon>Pucciniales</taxon>
        <taxon>Pucciniaceae</taxon>
        <taxon>Puccinia</taxon>
    </lineage>
</organism>